<name>A0A2S0MGP3_9BURK</name>
<dbReference type="InterPro" id="IPR002810">
    <property type="entry name" value="NfeD-like_C"/>
</dbReference>
<keyword evidence="1" id="KW-1133">Transmembrane helix</keyword>
<dbReference type="KEGG" id="otk:C6570_12260"/>
<dbReference type="AlphaFoldDB" id="A0A2S0MGP3"/>
<gene>
    <name evidence="3" type="ORF">C6570_12260</name>
</gene>
<evidence type="ECO:0000256" key="1">
    <source>
        <dbReference type="SAM" id="Phobius"/>
    </source>
</evidence>
<feature type="domain" description="NfeD-like C-terminal" evidence="2">
    <location>
        <begin position="88"/>
        <end position="142"/>
    </location>
</feature>
<reference evidence="3 4" key="1">
    <citation type="submission" date="2018-03" db="EMBL/GenBank/DDBJ databases">
        <title>Genome sequencing of Ottowia sp.</title>
        <authorList>
            <person name="Kim S.-J."/>
            <person name="Heo J."/>
            <person name="Kwon S.-W."/>
        </authorList>
    </citation>
    <scope>NUCLEOTIDE SEQUENCE [LARGE SCALE GENOMIC DNA]</scope>
    <source>
        <strain evidence="3 4">KADR8-3</strain>
    </source>
</reference>
<keyword evidence="1" id="KW-0812">Transmembrane</keyword>
<evidence type="ECO:0000313" key="4">
    <source>
        <dbReference type="Proteomes" id="UP000239709"/>
    </source>
</evidence>
<evidence type="ECO:0000313" key="3">
    <source>
        <dbReference type="EMBL" id="AVO34921.1"/>
    </source>
</evidence>
<dbReference type="RefSeq" id="WP_106703470.1">
    <property type="nucleotide sequence ID" value="NZ_CP027666.1"/>
</dbReference>
<keyword evidence="1" id="KW-0472">Membrane</keyword>
<feature type="transmembrane region" description="Helical" evidence="1">
    <location>
        <begin position="9"/>
        <end position="42"/>
    </location>
</feature>
<evidence type="ECO:0000259" key="2">
    <source>
        <dbReference type="Pfam" id="PF01957"/>
    </source>
</evidence>
<organism evidence="3 4">
    <name type="scientific">Ottowia oryzae</name>
    <dbReference type="NCBI Taxonomy" id="2109914"/>
    <lineage>
        <taxon>Bacteria</taxon>
        <taxon>Pseudomonadati</taxon>
        <taxon>Pseudomonadota</taxon>
        <taxon>Betaproteobacteria</taxon>
        <taxon>Burkholderiales</taxon>
        <taxon>Comamonadaceae</taxon>
        <taxon>Ottowia</taxon>
    </lineage>
</organism>
<keyword evidence="4" id="KW-1185">Reference proteome</keyword>
<dbReference type="Pfam" id="PF01957">
    <property type="entry name" value="NfeD"/>
    <property type="match status" value="1"/>
</dbReference>
<dbReference type="OrthoDB" id="5654021at2"/>
<proteinExistence type="predicted"/>
<dbReference type="Proteomes" id="UP000239709">
    <property type="component" value="Chromosome"/>
</dbReference>
<protein>
    <recommendedName>
        <fullName evidence="2">NfeD-like C-terminal domain-containing protein</fullName>
    </recommendedName>
</protein>
<dbReference type="EMBL" id="CP027666">
    <property type="protein sequence ID" value="AVO34921.1"/>
    <property type="molecule type" value="Genomic_DNA"/>
</dbReference>
<sequence length="143" mass="14988">MDLSQSTWWWIVTGALVALELLVGTFYLLMLALGAAAGAIAAHLGAPLSAQLIAAAVVGGAAVVACYLIRRPRPGDPSPRAQRSVNLDVGGTVHIDRWNADGTASVRYRGAPWTAIHRPGVAPRTGPHRVAELVGSRLLVDPL</sequence>
<accession>A0A2S0MGP3</accession>
<feature type="transmembrane region" description="Helical" evidence="1">
    <location>
        <begin position="48"/>
        <end position="69"/>
    </location>
</feature>